<protein>
    <submittedName>
        <fullName evidence="7">Forkhead box protein L1 like protein</fullName>
    </submittedName>
</protein>
<dbReference type="InterPro" id="IPR030456">
    <property type="entry name" value="TF_fork_head_CS_2"/>
</dbReference>
<dbReference type="FunFam" id="1.10.10.10:FF:001472">
    <property type="entry name" value="Forkhead domain protein 1"/>
    <property type="match status" value="1"/>
</dbReference>
<evidence type="ECO:0000313" key="7">
    <source>
        <dbReference type="EMBL" id="KAF8781862.1"/>
    </source>
</evidence>
<dbReference type="GO" id="GO:0005634">
    <property type="term" value="C:nucleus"/>
    <property type="evidence" value="ECO:0007669"/>
    <property type="project" value="UniProtKB-SubCell"/>
</dbReference>
<dbReference type="PANTHER" id="PTHR11829">
    <property type="entry name" value="FORKHEAD BOX PROTEIN"/>
    <property type="match status" value="1"/>
</dbReference>
<dbReference type="GO" id="GO:0030154">
    <property type="term" value="P:cell differentiation"/>
    <property type="evidence" value="ECO:0007669"/>
    <property type="project" value="TreeGrafter"/>
</dbReference>
<dbReference type="CDD" id="cd20027">
    <property type="entry name" value="FH_FOXL1"/>
    <property type="match status" value="1"/>
</dbReference>
<evidence type="ECO:0000256" key="4">
    <source>
        <dbReference type="PROSITE-ProRule" id="PRU00089"/>
    </source>
</evidence>
<dbReference type="Pfam" id="PF00250">
    <property type="entry name" value="Forkhead"/>
    <property type="match status" value="1"/>
</dbReference>
<evidence type="ECO:0000313" key="8">
    <source>
        <dbReference type="Proteomes" id="UP000807504"/>
    </source>
</evidence>
<feature type="compositionally biased region" description="Low complexity" evidence="5">
    <location>
        <begin position="634"/>
        <end position="666"/>
    </location>
</feature>
<feature type="region of interest" description="Disordered" evidence="5">
    <location>
        <begin position="46"/>
        <end position="67"/>
    </location>
</feature>
<dbReference type="InterPro" id="IPR036388">
    <property type="entry name" value="WH-like_DNA-bd_sf"/>
</dbReference>
<organism evidence="7 8">
    <name type="scientific">Argiope bruennichi</name>
    <name type="common">Wasp spider</name>
    <name type="synonym">Aranea bruennichi</name>
    <dbReference type="NCBI Taxonomy" id="94029"/>
    <lineage>
        <taxon>Eukaryota</taxon>
        <taxon>Metazoa</taxon>
        <taxon>Ecdysozoa</taxon>
        <taxon>Arthropoda</taxon>
        <taxon>Chelicerata</taxon>
        <taxon>Arachnida</taxon>
        <taxon>Araneae</taxon>
        <taxon>Araneomorphae</taxon>
        <taxon>Entelegynae</taxon>
        <taxon>Araneoidea</taxon>
        <taxon>Araneidae</taxon>
        <taxon>Argiope</taxon>
    </lineage>
</organism>
<evidence type="ECO:0000256" key="2">
    <source>
        <dbReference type="ARBA" id="ARBA00023125"/>
    </source>
</evidence>
<feature type="DNA-binding region" description="Fork-head" evidence="4">
    <location>
        <begin position="67"/>
        <end position="161"/>
    </location>
</feature>
<keyword evidence="8" id="KW-1185">Reference proteome</keyword>
<dbReference type="AlphaFoldDB" id="A0A8T0EZV3"/>
<feature type="region of interest" description="Disordered" evidence="5">
    <location>
        <begin position="235"/>
        <end position="254"/>
    </location>
</feature>
<dbReference type="InterPro" id="IPR050211">
    <property type="entry name" value="FOX_domain-containing"/>
</dbReference>
<dbReference type="Gene3D" id="2.40.70.10">
    <property type="entry name" value="Acid Proteases"/>
    <property type="match status" value="1"/>
</dbReference>
<feature type="region of interest" description="Disordered" evidence="5">
    <location>
        <begin position="585"/>
        <end position="666"/>
    </location>
</feature>
<dbReference type="PROSITE" id="PS00658">
    <property type="entry name" value="FORK_HEAD_2"/>
    <property type="match status" value="1"/>
</dbReference>
<dbReference type="SUPFAM" id="SSF46785">
    <property type="entry name" value="Winged helix' DNA-binding domain"/>
    <property type="match status" value="1"/>
</dbReference>
<dbReference type="GO" id="GO:0000981">
    <property type="term" value="F:DNA-binding transcription factor activity, RNA polymerase II-specific"/>
    <property type="evidence" value="ECO:0007669"/>
    <property type="project" value="TreeGrafter"/>
</dbReference>
<feature type="domain" description="Fork-head" evidence="6">
    <location>
        <begin position="67"/>
        <end position="161"/>
    </location>
</feature>
<dbReference type="SUPFAM" id="SSF50630">
    <property type="entry name" value="Acid proteases"/>
    <property type="match status" value="1"/>
</dbReference>
<feature type="compositionally biased region" description="Basic and acidic residues" evidence="5">
    <location>
        <begin position="273"/>
        <end position="287"/>
    </location>
</feature>
<comment type="caution">
    <text evidence="7">The sequence shown here is derived from an EMBL/GenBank/DDBJ whole genome shotgun (WGS) entry which is preliminary data.</text>
</comment>
<dbReference type="InterPro" id="IPR018061">
    <property type="entry name" value="Retropepsins"/>
</dbReference>
<dbReference type="InterPro" id="IPR036390">
    <property type="entry name" value="WH_DNA-bd_sf"/>
</dbReference>
<feature type="compositionally biased region" description="Low complexity" evidence="5">
    <location>
        <begin position="603"/>
        <end position="627"/>
    </location>
</feature>
<comment type="subcellular location">
    <subcellularLocation>
        <location evidence="4">Nucleus</location>
    </subcellularLocation>
</comment>
<dbReference type="GO" id="GO:0009653">
    <property type="term" value="P:anatomical structure morphogenesis"/>
    <property type="evidence" value="ECO:0007669"/>
    <property type="project" value="TreeGrafter"/>
</dbReference>
<dbReference type="Pfam" id="PF00077">
    <property type="entry name" value="RVP"/>
    <property type="match status" value="1"/>
</dbReference>
<accession>A0A8T0EZV3</accession>
<dbReference type="PROSITE" id="PS50039">
    <property type="entry name" value="FORK_HEAD_3"/>
    <property type="match status" value="1"/>
</dbReference>
<keyword evidence="2 4" id="KW-0238">DNA-binding</keyword>
<dbReference type="GO" id="GO:0016787">
    <property type="term" value="F:hydrolase activity"/>
    <property type="evidence" value="ECO:0007669"/>
    <property type="project" value="UniProtKB-KW"/>
</dbReference>
<evidence type="ECO:0000259" key="6">
    <source>
        <dbReference type="PROSITE" id="PS50039"/>
    </source>
</evidence>
<dbReference type="GO" id="GO:0000978">
    <property type="term" value="F:RNA polymerase II cis-regulatory region sequence-specific DNA binding"/>
    <property type="evidence" value="ECO:0007669"/>
    <property type="project" value="TreeGrafter"/>
</dbReference>
<evidence type="ECO:0000256" key="3">
    <source>
        <dbReference type="ARBA" id="ARBA00023242"/>
    </source>
</evidence>
<reference evidence="7" key="2">
    <citation type="submission" date="2020-06" db="EMBL/GenBank/DDBJ databases">
        <authorList>
            <person name="Sheffer M."/>
        </authorList>
    </citation>
    <scope>NUCLEOTIDE SEQUENCE</scope>
</reference>
<feature type="compositionally biased region" description="Polar residues" evidence="5">
    <location>
        <begin position="172"/>
        <end position="193"/>
    </location>
</feature>
<name>A0A8T0EZV3_ARGBR</name>
<dbReference type="InterPro" id="IPR018122">
    <property type="entry name" value="TF_fork_head_CS_1"/>
</dbReference>
<gene>
    <name evidence="7" type="ORF">HNY73_012206</name>
</gene>
<dbReference type="PROSITE" id="PS00657">
    <property type="entry name" value="FORK_HEAD_1"/>
    <property type="match status" value="1"/>
</dbReference>
<dbReference type="EMBL" id="JABXBU010001863">
    <property type="protein sequence ID" value="KAF8781862.1"/>
    <property type="molecule type" value="Genomic_DNA"/>
</dbReference>
<dbReference type="Proteomes" id="UP000807504">
    <property type="component" value="Unassembled WGS sequence"/>
</dbReference>
<feature type="region of interest" description="Disordered" evidence="5">
    <location>
        <begin position="152"/>
        <end position="209"/>
    </location>
</feature>
<sequence>MANRYFPIFADPRSFVYSPTMLYGHRTADGVIGGFRHLSGYDMGRVLAPSQSNSTHEGGRPDPPPQKPPYSYIALIAMAIRSTPDNKITLDGIYKFIMDRFPYYHDNKQGWQNSIRHNLSLNDCFIKVPREKGKPGKGSYWTLKNNGEEMFENGNFRRRKRRTKLSTSKSSNENPNSNLSDSIINKTSSMDSATKSEKRSSTKCTTKPPEPLTCRPGVIVTQASTKCKNLNSDDTDCPSTNKMISRDKSTSPLTPKAANFAIERLIGNSSPEDNGKRTSSPEEHESVKDLEFTRPVVASDGSSSLISPLCQQLMLLNKDKYLTNHLSPAVTSQASLLYSHINLFNSKVFPSYPNSLGLTWPQISVLNGMTDAANNHTQGSFIPSWFNFPPMTKAIWSGSSSGRYSPADAGDIIENALEWLKEVERISTLANWSDELKLTNAISRLSGSAKNWQLTTGKNFNDWITWKNALASRFKRRITMQEFLAHQSERKLRHNESLVDYIYSKDALLEKAPFTIPQPDRISMIIGDITEEKWQIALATQNTNTVEELIDRATALDAIRSAKQEHKKHSPKSDLLIHMMNNVVNTIHLPPPPRGSTIAQPRNTSQQNNTNNQTNAQIPSSSSSTSSDNNTVVRAISLNSSNSRRNNNNRNSTSGRSTTANSANNNSINCIRTETNRRALIPVIINNDTEIQALCDPCADITVIQQSCVPNDIVINHWTDGQFQVVDHEIKPIGWISLNIIVGNLEHMMPKIGVCTQLPFKLILGFDWQQQVQARCTYDPNGSLCISTPTSFHLYECIHASKPSINCVALHPPSLPSLDDVTLPEATPNIISSETNLIPKSAGLSTTQKAQN</sequence>
<dbReference type="InterPro" id="IPR047514">
    <property type="entry name" value="FH_FOXL1"/>
</dbReference>
<dbReference type="Gene3D" id="1.10.10.10">
    <property type="entry name" value="Winged helix-like DNA-binding domain superfamily/Winged helix DNA-binding domain"/>
    <property type="match status" value="1"/>
</dbReference>
<evidence type="ECO:0000256" key="1">
    <source>
        <dbReference type="ARBA" id="ARBA00022801"/>
    </source>
</evidence>
<proteinExistence type="predicted"/>
<reference evidence="7" key="1">
    <citation type="journal article" date="2020" name="bioRxiv">
        <title>Chromosome-level reference genome of the European wasp spider Argiope bruennichi: a resource for studies on range expansion and evolutionary adaptation.</title>
        <authorList>
            <person name="Sheffer M.M."/>
            <person name="Hoppe A."/>
            <person name="Krehenwinkel H."/>
            <person name="Uhl G."/>
            <person name="Kuss A.W."/>
            <person name="Jensen L."/>
            <person name="Jensen C."/>
            <person name="Gillespie R.G."/>
            <person name="Hoff K.J."/>
            <person name="Prost S."/>
        </authorList>
    </citation>
    <scope>NUCLEOTIDE SEQUENCE</scope>
</reference>
<keyword evidence="3 4" id="KW-0539">Nucleus</keyword>
<keyword evidence="1" id="KW-0378">Hydrolase</keyword>
<feature type="region of interest" description="Disordered" evidence="5">
    <location>
        <begin position="264"/>
        <end position="287"/>
    </location>
</feature>
<evidence type="ECO:0000256" key="5">
    <source>
        <dbReference type="SAM" id="MobiDB-lite"/>
    </source>
</evidence>
<dbReference type="PRINTS" id="PR00053">
    <property type="entry name" value="FORKHEAD"/>
</dbReference>
<dbReference type="SMART" id="SM00339">
    <property type="entry name" value="FH"/>
    <property type="match status" value="1"/>
</dbReference>
<dbReference type="PANTHER" id="PTHR11829:SF388">
    <property type="entry name" value="FORK HEAD DOMAIN-CONTAINING PROTEIN L1-RELATED"/>
    <property type="match status" value="1"/>
</dbReference>
<dbReference type="InterPro" id="IPR021109">
    <property type="entry name" value="Peptidase_aspartic_dom_sf"/>
</dbReference>
<dbReference type="InterPro" id="IPR001766">
    <property type="entry name" value="Fork_head_dom"/>
</dbReference>